<comment type="subcellular location">
    <subcellularLocation>
        <location evidence="1">Secreted</location>
        <location evidence="1">Cell wall</location>
    </subcellularLocation>
</comment>
<dbReference type="OrthoDB" id="3648787at2759"/>
<keyword evidence="2" id="KW-0134">Cell wall</keyword>
<proteinExistence type="inferred from homology"/>
<evidence type="ECO:0000256" key="5">
    <source>
        <dbReference type="ARBA" id="ARBA00038219"/>
    </source>
</evidence>
<name>A0A8H6RCS4_9PEZI</name>
<feature type="domain" description="Cell wall mannoprotein PIR1-like C-terminal" evidence="7">
    <location>
        <begin position="384"/>
        <end position="472"/>
    </location>
</feature>
<evidence type="ECO:0000256" key="2">
    <source>
        <dbReference type="ARBA" id="ARBA00022512"/>
    </source>
</evidence>
<dbReference type="GO" id="GO:0009277">
    <property type="term" value="C:fungal-type cell wall"/>
    <property type="evidence" value="ECO:0007669"/>
    <property type="project" value="TreeGrafter"/>
</dbReference>
<dbReference type="PANTHER" id="PTHR47254:SF1">
    <property type="entry name" value="CELL WALL MANNOPROTEIN CIS3-RELATED"/>
    <property type="match status" value="1"/>
</dbReference>
<reference evidence="8" key="1">
    <citation type="submission" date="2020-04" db="EMBL/GenBank/DDBJ databases">
        <title>Draft genome resource of the tomato pathogen Pseudocercospora fuligena.</title>
        <authorList>
            <person name="Zaccaron A."/>
        </authorList>
    </citation>
    <scope>NUCLEOTIDE SEQUENCE</scope>
    <source>
        <strain evidence="8">PF001</strain>
    </source>
</reference>
<dbReference type="AlphaFoldDB" id="A0A8H6RCS4"/>
<feature type="region of interest" description="Disordered" evidence="6">
    <location>
        <begin position="897"/>
        <end position="923"/>
    </location>
</feature>
<dbReference type="GO" id="GO:0031505">
    <property type="term" value="P:fungal-type cell wall organization"/>
    <property type="evidence" value="ECO:0007669"/>
    <property type="project" value="TreeGrafter"/>
</dbReference>
<evidence type="ECO:0000256" key="4">
    <source>
        <dbReference type="ARBA" id="ARBA00022729"/>
    </source>
</evidence>
<evidence type="ECO:0000256" key="3">
    <source>
        <dbReference type="ARBA" id="ARBA00022525"/>
    </source>
</evidence>
<sequence>MKIARTTAAGIAAVGSLINSAAAGSQDSGKVQSPGKKLSPPGDVANPNITYPTHIHTHISDIDPDSWRASTTIIPSANSAKPLNARELSVAEPLMKVLTTLSTTVKTVIQTAVVTVVDGAHSTSAHHTRKSTVTAPQPVVTVTTSASRSSHTKSKSTVTASAAVATETEIYHLGGHFEKVSVDGTVMDVPAAPSTTFTRIETLVGHKNHSFTTTRTLTEPLAPSGPYNGYDCVEEPGQFVSCLWPGSSPASSMYPEATFKSTKVDHPGSSKAHTHSATMKARSAQTAAPFPTGLSLSERVTSWQALASSPEWPEDAHPYMKAPRAPPANCSADVSDKLYRMHLTPWDQFSIWSGAESRFFSQKAQASAEVDIPLTTDSLALINGTLINDDGSVGGVVANDQLQWDRPSQSGTRWNSGFCIQTLDMVENANLSNHGPVSRLALGDRLQFWTCNHDEALAKLYWSRINVDCQPVMVALDQVWPPVGAPTGSATSNSVAISSSIGTFSTSATSQASIPISGLTTSSSTVAGPASLSGSLASTSAGSAGPISSGGFGSSKAFPATSTPISANYSMTYNFPRSSANNANSVTSSAAASTTGWVKMTINGSIQAAVPATKPVIIESGIVYSASPTVCTVNGKITTDYTGVPISTVVPTVLLGKPIKRQASDTDAPGKHLVGDMPTQRHDILTTGTATIPAQTLTDYDDASSATIYTFPEKVVHYTNVPILPAGKAAVVPGAAIAPRQEQGDGDVEIVTVTPTSTSTTITTVYDLPVSTSTVSTPVKNDNAEQSSTTSETTTVQSNSTSTSSFAFAPEPTTQVIVTTEVTNLTITSKPGATYTTRTNALATGLSELCEIGQTTGCQPLYDPKTLGNNTMPPFTNFSATGLPTLPSTVTSTQMVDASSTWEPVHSSGPTPSVSPSPSADRGGKVEVVGMGLGMGLLGVMAFLLG</sequence>
<dbReference type="EMBL" id="JABCIY010000205">
    <property type="protein sequence ID" value="KAF7188726.1"/>
    <property type="molecule type" value="Genomic_DNA"/>
</dbReference>
<evidence type="ECO:0000259" key="7">
    <source>
        <dbReference type="Pfam" id="PF22799"/>
    </source>
</evidence>
<dbReference type="Pfam" id="PF22799">
    <property type="entry name" value="PIR1-like_C"/>
    <property type="match status" value="1"/>
</dbReference>
<evidence type="ECO:0000256" key="1">
    <source>
        <dbReference type="ARBA" id="ARBA00004191"/>
    </source>
</evidence>
<evidence type="ECO:0000313" key="9">
    <source>
        <dbReference type="Proteomes" id="UP000660729"/>
    </source>
</evidence>
<evidence type="ECO:0000256" key="6">
    <source>
        <dbReference type="SAM" id="MobiDB-lite"/>
    </source>
</evidence>
<feature type="compositionally biased region" description="Polar residues" evidence="6">
    <location>
        <begin position="772"/>
        <end position="786"/>
    </location>
</feature>
<keyword evidence="3" id="KW-0964">Secreted</keyword>
<comment type="caution">
    <text evidence="8">The sequence shown here is derived from an EMBL/GenBank/DDBJ whole genome shotgun (WGS) entry which is preliminary data.</text>
</comment>
<gene>
    <name evidence="8" type="ORF">HII31_09978</name>
</gene>
<dbReference type="Proteomes" id="UP000660729">
    <property type="component" value="Unassembled WGS sequence"/>
</dbReference>
<accession>A0A8H6RCS4</accession>
<feature type="region of interest" description="Disordered" evidence="6">
    <location>
        <begin position="772"/>
        <end position="807"/>
    </location>
</feature>
<dbReference type="PANTHER" id="PTHR47254">
    <property type="entry name" value="CELL WALL MANNOPROTEIN CIS3-RELATED"/>
    <property type="match status" value="1"/>
</dbReference>
<feature type="compositionally biased region" description="Low complexity" evidence="6">
    <location>
        <begin position="904"/>
        <end position="919"/>
    </location>
</feature>
<comment type="similarity">
    <text evidence="5">Belongs to the PIR protein family.</text>
</comment>
<protein>
    <recommendedName>
        <fullName evidence="7">Cell wall mannoprotein PIR1-like C-terminal domain-containing protein</fullName>
    </recommendedName>
</protein>
<keyword evidence="4" id="KW-0732">Signal</keyword>
<dbReference type="GO" id="GO:0005199">
    <property type="term" value="F:structural constituent of cell wall"/>
    <property type="evidence" value="ECO:0007669"/>
    <property type="project" value="TreeGrafter"/>
</dbReference>
<organism evidence="8 9">
    <name type="scientific">Pseudocercospora fuligena</name>
    <dbReference type="NCBI Taxonomy" id="685502"/>
    <lineage>
        <taxon>Eukaryota</taxon>
        <taxon>Fungi</taxon>
        <taxon>Dikarya</taxon>
        <taxon>Ascomycota</taxon>
        <taxon>Pezizomycotina</taxon>
        <taxon>Dothideomycetes</taxon>
        <taxon>Dothideomycetidae</taxon>
        <taxon>Mycosphaerellales</taxon>
        <taxon>Mycosphaerellaceae</taxon>
        <taxon>Pseudocercospora</taxon>
    </lineage>
</organism>
<evidence type="ECO:0000313" key="8">
    <source>
        <dbReference type="EMBL" id="KAF7188726.1"/>
    </source>
</evidence>
<feature type="compositionally biased region" description="Low complexity" evidence="6">
    <location>
        <begin position="787"/>
        <end position="805"/>
    </location>
</feature>
<dbReference type="InterPro" id="IPR054508">
    <property type="entry name" value="PIR1-like_C"/>
</dbReference>
<dbReference type="InterPro" id="IPR051153">
    <property type="entry name" value="Yeast_CWMannoprotein_PIR"/>
</dbReference>
<feature type="region of interest" description="Disordered" evidence="6">
    <location>
        <begin position="24"/>
        <end position="47"/>
    </location>
</feature>
<keyword evidence="9" id="KW-1185">Reference proteome</keyword>